<evidence type="ECO:0000313" key="2">
    <source>
        <dbReference type="Proteomes" id="UP001597389"/>
    </source>
</evidence>
<reference evidence="2" key="1">
    <citation type="journal article" date="2019" name="Int. J. Syst. Evol. Microbiol.">
        <title>The Global Catalogue of Microorganisms (GCM) 10K type strain sequencing project: providing services to taxonomists for standard genome sequencing and annotation.</title>
        <authorList>
            <consortium name="The Broad Institute Genomics Platform"/>
            <consortium name="The Broad Institute Genome Sequencing Center for Infectious Disease"/>
            <person name="Wu L."/>
            <person name="Ma J."/>
        </authorList>
    </citation>
    <scope>NUCLEOTIDE SEQUENCE [LARGE SCALE GENOMIC DNA]</scope>
    <source>
        <strain evidence="2">CCUG 57942</strain>
    </source>
</reference>
<comment type="caution">
    <text evidence="1">The sequence shown here is derived from an EMBL/GenBank/DDBJ whole genome shotgun (WGS) entry which is preliminary data.</text>
</comment>
<evidence type="ECO:0008006" key="3">
    <source>
        <dbReference type="Google" id="ProtNLM"/>
    </source>
</evidence>
<gene>
    <name evidence="1" type="ORF">ACFSW8_09700</name>
</gene>
<proteinExistence type="predicted"/>
<protein>
    <recommendedName>
        <fullName evidence="3">DUF5348 domain-containing protein</fullName>
    </recommendedName>
</protein>
<dbReference type="RefSeq" id="WP_377089725.1">
    <property type="nucleotide sequence ID" value="NZ_JBHSJL010000014.1"/>
</dbReference>
<dbReference type="Proteomes" id="UP001597389">
    <property type="component" value="Unassembled WGS sequence"/>
</dbReference>
<keyword evidence="2" id="KW-1185">Reference proteome</keyword>
<name>A0ABW4ZB95_9BACT</name>
<evidence type="ECO:0000313" key="1">
    <source>
        <dbReference type="EMBL" id="MFD2159170.1"/>
    </source>
</evidence>
<dbReference type="EMBL" id="JBHUJB010000038">
    <property type="protein sequence ID" value="MFD2159170.1"/>
    <property type="molecule type" value="Genomic_DNA"/>
</dbReference>
<sequence length="96" mass="11359">MEVSVLKYYDIDREGWIGITGSLAETNGRLDLCDVKDGVYLVIDSDGYFYEAREDDESRWGYRWKRTDRREMDIAMMLREHVHGEQLSGDELDFVR</sequence>
<organism evidence="1 2">
    <name type="scientific">Rubritalea tangerina</name>
    <dbReference type="NCBI Taxonomy" id="430798"/>
    <lineage>
        <taxon>Bacteria</taxon>
        <taxon>Pseudomonadati</taxon>
        <taxon>Verrucomicrobiota</taxon>
        <taxon>Verrucomicrobiia</taxon>
        <taxon>Verrucomicrobiales</taxon>
        <taxon>Rubritaleaceae</taxon>
        <taxon>Rubritalea</taxon>
    </lineage>
</organism>
<accession>A0ABW4ZB95</accession>